<dbReference type="NCBIfam" id="TIGR00756">
    <property type="entry name" value="PPR"/>
    <property type="match status" value="3"/>
</dbReference>
<keyword evidence="4" id="KW-0809">Transit peptide</keyword>
<keyword evidence="5" id="KW-0496">Mitochondrion</keyword>
<evidence type="ECO:0008006" key="10">
    <source>
        <dbReference type="Google" id="ProtNLM"/>
    </source>
</evidence>
<comment type="subcellular location">
    <subcellularLocation>
        <location evidence="1">Mitochondrion</location>
    </subcellularLocation>
</comment>
<evidence type="ECO:0000256" key="5">
    <source>
        <dbReference type="ARBA" id="ARBA00023128"/>
    </source>
</evidence>
<evidence type="ECO:0000256" key="1">
    <source>
        <dbReference type="ARBA" id="ARBA00004173"/>
    </source>
</evidence>
<accession>A0AAV5LTC3</accession>
<proteinExistence type="inferred from homology"/>
<evidence type="ECO:0000256" key="7">
    <source>
        <dbReference type="SAM" id="MobiDB-lite"/>
    </source>
</evidence>
<dbReference type="Pfam" id="PF01535">
    <property type="entry name" value="PPR"/>
    <property type="match status" value="4"/>
</dbReference>
<organism evidence="8 9">
    <name type="scientific">Rubroshorea leprosula</name>
    <dbReference type="NCBI Taxonomy" id="152421"/>
    <lineage>
        <taxon>Eukaryota</taxon>
        <taxon>Viridiplantae</taxon>
        <taxon>Streptophyta</taxon>
        <taxon>Embryophyta</taxon>
        <taxon>Tracheophyta</taxon>
        <taxon>Spermatophyta</taxon>
        <taxon>Magnoliopsida</taxon>
        <taxon>eudicotyledons</taxon>
        <taxon>Gunneridae</taxon>
        <taxon>Pentapetalae</taxon>
        <taxon>rosids</taxon>
        <taxon>malvids</taxon>
        <taxon>Malvales</taxon>
        <taxon>Dipterocarpaceae</taxon>
        <taxon>Rubroshorea</taxon>
    </lineage>
</organism>
<feature type="compositionally biased region" description="Acidic residues" evidence="7">
    <location>
        <begin position="1"/>
        <end position="20"/>
    </location>
</feature>
<dbReference type="EMBL" id="BPVZ01000144">
    <property type="protein sequence ID" value="GKV40735.1"/>
    <property type="molecule type" value="Genomic_DNA"/>
</dbReference>
<evidence type="ECO:0000256" key="6">
    <source>
        <dbReference type="PROSITE-ProRule" id="PRU00708"/>
    </source>
</evidence>
<feature type="repeat" description="PPR" evidence="6">
    <location>
        <begin position="419"/>
        <end position="453"/>
    </location>
</feature>
<comment type="caution">
    <text evidence="8">The sequence shown here is derived from an EMBL/GenBank/DDBJ whole genome shotgun (WGS) entry which is preliminary data.</text>
</comment>
<dbReference type="InterPro" id="IPR002885">
    <property type="entry name" value="PPR_rpt"/>
</dbReference>
<evidence type="ECO:0000256" key="3">
    <source>
        <dbReference type="ARBA" id="ARBA00022737"/>
    </source>
</evidence>
<feature type="region of interest" description="Disordered" evidence="7">
    <location>
        <begin position="1"/>
        <end position="23"/>
    </location>
</feature>
<dbReference type="GO" id="GO:0003729">
    <property type="term" value="F:mRNA binding"/>
    <property type="evidence" value="ECO:0007669"/>
    <property type="project" value="UniProtKB-ARBA"/>
</dbReference>
<dbReference type="InterPro" id="IPR011990">
    <property type="entry name" value="TPR-like_helical_dom_sf"/>
</dbReference>
<keyword evidence="9" id="KW-1185">Reference proteome</keyword>
<dbReference type="PROSITE" id="PS51375">
    <property type="entry name" value="PPR"/>
    <property type="match status" value="1"/>
</dbReference>
<comment type="similarity">
    <text evidence="2">Belongs to the PPR family. P subfamily.</text>
</comment>
<name>A0AAV5LTC3_9ROSI</name>
<evidence type="ECO:0000313" key="9">
    <source>
        <dbReference type="Proteomes" id="UP001054252"/>
    </source>
</evidence>
<dbReference type="SUPFAM" id="SSF48452">
    <property type="entry name" value="TPR-like"/>
    <property type="match status" value="1"/>
</dbReference>
<evidence type="ECO:0000313" key="8">
    <source>
        <dbReference type="EMBL" id="GKV40735.1"/>
    </source>
</evidence>
<dbReference type="FunFam" id="1.25.40.10:FF:000394">
    <property type="entry name" value="Pentatricopeptide repeat-containing protein, mitochondrial"/>
    <property type="match status" value="1"/>
</dbReference>
<gene>
    <name evidence="8" type="ORF">SLEP1_g48341</name>
</gene>
<evidence type="ECO:0000256" key="4">
    <source>
        <dbReference type="ARBA" id="ARBA00022946"/>
    </source>
</evidence>
<dbReference type="PANTHER" id="PTHR45717">
    <property type="entry name" value="OS12G0527900 PROTEIN"/>
    <property type="match status" value="1"/>
</dbReference>
<dbReference type="Pfam" id="PF13812">
    <property type="entry name" value="PPR_3"/>
    <property type="match status" value="1"/>
</dbReference>
<dbReference type="PANTHER" id="PTHR45717:SF15">
    <property type="entry name" value="AGL218WP"/>
    <property type="match status" value="1"/>
</dbReference>
<protein>
    <recommendedName>
        <fullName evidence="10">Pentatricopeptide repeat-containing protein</fullName>
    </recommendedName>
</protein>
<keyword evidence="3" id="KW-0677">Repeat</keyword>
<dbReference type="GO" id="GO:0005739">
    <property type="term" value="C:mitochondrion"/>
    <property type="evidence" value="ECO:0007669"/>
    <property type="project" value="UniProtKB-SubCell"/>
</dbReference>
<dbReference type="Gene3D" id="1.25.40.10">
    <property type="entry name" value="Tetratricopeptide repeat domain"/>
    <property type="match status" value="4"/>
</dbReference>
<dbReference type="Proteomes" id="UP001054252">
    <property type="component" value="Unassembled WGS sequence"/>
</dbReference>
<dbReference type="AlphaFoldDB" id="A0AAV5LTC3"/>
<sequence length="510" mass="58161">MSDLEDSAVDDDDVVEEPAQDELGLSDTETISVEKKSLRRGAYSELFGAIVSAPGLSVHKALNKWVEDEKELSRGEISLAMLNLRRRKMFGRALQLSEWLQEHKKLDFTERDYAAHLDLTAKVRGLQKAEHYIEMIPESFRGELIYRTLLANCVVRNNVKKAEMVFNRMKDLEFRISAFACNQLLILYKRFDTKKIADVLLLMEKENVKPTLSTYKILIDTKGSSNDIAGMEQIVEAMKAEGVEQDAYTQFILAKHYASGGIPEKAEEVLKEMEGDNLTQNRWACRYLLSLYAELGKADEVGRVWKACEPKPRVDECLAAIDAWGRLKKIEEAEAVFEKMVEVWKKPSSKYYCALLRVYTSNKMVEKGKDLVKQMADSGCHIGPLTWDALIKLHVEAGEVEKADLILHKATQQKMAKPLFMSYMTVMDQYAKRGDVHNAEKMFHRMRQAGYTGRLRQFQTLVQAYINAKAPLYGIKERMKGDNMFPNKPMLALLTQADPFKKTAVSDLLD</sequence>
<evidence type="ECO:0000256" key="2">
    <source>
        <dbReference type="ARBA" id="ARBA00007626"/>
    </source>
</evidence>
<reference evidence="8 9" key="1">
    <citation type="journal article" date="2021" name="Commun. Biol.">
        <title>The genome of Shorea leprosula (Dipterocarpaceae) highlights the ecological relevance of drought in aseasonal tropical rainforests.</title>
        <authorList>
            <person name="Ng K.K.S."/>
            <person name="Kobayashi M.J."/>
            <person name="Fawcett J.A."/>
            <person name="Hatakeyama M."/>
            <person name="Paape T."/>
            <person name="Ng C.H."/>
            <person name="Ang C.C."/>
            <person name="Tnah L.H."/>
            <person name="Lee C.T."/>
            <person name="Nishiyama T."/>
            <person name="Sese J."/>
            <person name="O'Brien M.J."/>
            <person name="Copetti D."/>
            <person name="Mohd Noor M.I."/>
            <person name="Ong R.C."/>
            <person name="Putra M."/>
            <person name="Sireger I.Z."/>
            <person name="Indrioko S."/>
            <person name="Kosugi Y."/>
            <person name="Izuno A."/>
            <person name="Isagi Y."/>
            <person name="Lee S.L."/>
            <person name="Shimizu K.K."/>
        </authorList>
    </citation>
    <scope>NUCLEOTIDE SEQUENCE [LARGE SCALE GENOMIC DNA]</scope>
    <source>
        <strain evidence="8">214</strain>
    </source>
</reference>